<protein>
    <submittedName>
        <fullName evidence="2">Uncharacterized protein</fullName>
    </submittedName>
</protein>
<sequence length="86" mass="8607">MRGGGLPEPPHAAAAVSFPAAMTAAAPSLPGRPPPPNGTIAFPARQRLPLEPAAAPQGKARVSAPVALGGTPPLMTWKKGVTTRPT</sequence>
<organism evidence="2 3">
    <name type="scientific">Streptomyces stramineus</name>
    <dbReference type="NCBI Taxonomy" id="173861"/>
    <lineage>
        <taxon>Bacteria</taxon>
        <taxon>Bacillati</taxon>
        <taxon>Actinomycetota</taxon>
        <taxon>Actinomycetes</taxon>
        <taxon>Kitasatosporales</taxon>
        <taxon>Streptomycetaceae</taxon>
        <taxon>Streptomyces</taxon>
    </lineage>
</organism>
<keyword evidence="3" id="KW-1185">Reference proteome</keyword>
<evidence type="ECO:0000313" key="2">
    <source>
        <dbReference type="EMBL" id="GAA0477443.1"/>
    </source>
</evidence>
<comment type="caution">
    <text evidence="2">The sequence shown here is derived from an EMBL/GenBank/DDBJ whole genome shotgun (WGS) entry which is preliminary data.</text>
</comment>
<evidence type="ECO:0000256" key="1">
    <source>
        <dbReference type="SAM" id="MobiDB-lite"/>
    </source>
</evidence>
<proteinExistence type="predicted"/>
<dbReference type="EMBL" id="BAAAHB010000055">
    <property type="protein sequence ID" value="GAA0477443.1"/>
    <property type="molecule type" value="Genomic_DNA"/>
</dbReference>
<accession>A0ABN1AIP1</accession>
<gene>
    <name evidence="2" type="ORF">GCM10009544_44270</name>
</gene>
<feature type="region of interest" description="Disordered" evidence="1">
    <location>
        <begin position="25"/>
        <end position="86"/>
    </location>
</feature>
<evidence type="ECO:0000313" key="3">
    <source>
        <dbReference type="Proteomes" id="UP001499895"/>
    </source>
</evidence>
<dbReference type="Proteomes" id="UP001499895">
    <property type="component" value="Unassembled WGS sequence"/>
</dbReference>
<name>A0ABN1AIP1_9ACTN</name>
<reference evidence="2 3" key="1">
    <citation type="journal article" date="2019" name="Int. J. Syst. Evol. Microbiol.">
        <title>The Global Catalogue of Microorganisms (GCM) 10K type strain sequencing project: providing services to taxonomists for standard genome sequencing and annotation.</title>
        <authorList>
            <consortium name="The Broad Institute Genomics Platform"/>
            <consortium name="The Broad Institute Genome Sequencing Center for Infectious Disease"/>
            <person name="Wu L."/>
            <person name="Ma J."/>
        </authorList>
    </citation>
    <scope>NUCLEOTIDE SEQUENCE [LARGE SCALE GENOMIC DNA]</scope>
    <source>
        <strain evidence="2 3">JCM 10649</strain>
    </source>
</reference>